<feature type="compositionally biased region" description="Basic and acidic residues" evidence="1">
    <location>
        <begin position="202"/>
        <end position="241"/>
    </location>
</feature>
<proteinExistence type="predicted"/>
<evidence type="ECO:0008006" key="3">
    <source>
        <dbReference type="Google" id="ProtNLM"/>
    </source>
</evidence>
<organism evidence="2">
    <name type="scientific">Myoviridae sp. ctBbR2</name>
    <dbReference type="NCBI Taxonomy" id="2827667"/>
    <lineage>
        <taxon>Viruses</taxon>
        <taxon>Duplodnaviria</taxon>
        <taxon>Heunggongvirae</taxon>
        <taxon>Uroviricota</taxon>
        <taxon>Caudoviricetes</taxon>
    </lineage>
</organism>
<dbReference type="InterPro" id="IPR009785">
    <property type="entry name" value="Prophage_Lj928_Orf309"/>
</dbReference>
<protein>
    <recommendedName>
        <fullName evidence="3">DUF1351 domain-containing protein</fullName>
    </recommendedName>
</protein>
<evidence type="ECO:0000256" key="1">
    <source>
        <dbReference type="SAM" id="MobiDB-lite"/>
    </source>
</evidence>
<feature type="region of interest" description="Disordered" evidence="1">
    <location>
        <begin position="202"/>
        <end position="263"/>
    </location>
</feature>
<evidence type="ECO:0000313" key="2">
    <source>
        <dbReference type="EMBL" id="DAF49803.1"/>
    </source>
</evidence>
<accession>A0A8S5SG39</accession>
<dbReference type="Pfam" id="PF07083">
    <property type="entry name" value="DUF1351"/>
    <property type="match status" value="1"/>
</dbReference>
<reference evidence="2" key="1">
    <citation type="journal article" date="2021" name="Proc. Natl. Acad. Sci. U.S.A.">
        <title>A Catalog of Tens of Thousands of Viruses from Human Metagenomes Reveals Hidden Associations with Chronic Diseases.</title>
        <authorList>
            <person name="Tisza M.J."/>
            <person name="Buck C.B."/>
        </authorList>
    </citation>
    <scope>NUCLEOTIDE SEQUENCE</scope>
    <source>
        <strain evidence="2">CtBbR2</strain>
    </source>
</reference>
<dbReference type="EMBL" id="BK032589">
    <property type="protein sequence ID" value="DAF49803.1"/>
    <property type="molecule type" value="Genomic_DNA"/>
</dbReference>
<sequence length="300" mass="34545">MELRVNEVAIPEKIDFNYDELKAELTSKVSFYETLVYTDDQIKDAKADKANLNKLKRALNDERIRREKEYMQPFNVFKAQINEIIGIIDKPIAVIDEQVKAYDEKRKAEKQKAIEDLFSQIGFQNFVTLEKIWDPKWLNASVSMKSIEDQMKSKMYEIGNGVLTLSQLPEFGFEATEVFKETLDINKAISEAKRMSEIAKAKAESEARRKAAEEARKAAEEARRKAEEEHKAQERAAEEQRAAMAQAVTPPEDVQQAPVQESQLEPQKMIVKFEVELTTEDATALREFFQSRNIAFRAIK</sequence>
<name>A0A8S5SG39_9CAUD</name>